<dbReference type="EMBL" id="CDMC01000018">
    <property type="protein sequence ID" value="CEL10415.1"/>
    <property type="molecule type" value="Genomic_DNA"/>
</dbReference>
<dbReference type="OrthoDB" id="3552888at2759"/>
<dbReference type="AlphaFoldDB" id="A0A0U5GKF0"/>
<dbReference type="OMA" id="FRECGHE"/>
<evidence type="ECO:0000256" key="1">
    <source>
        <dbReference type="SAM" id="SignalP"/>
    </source>
</evidence>
<keyword evidence="1" id="KW-0732">Signal</keyword>
<organism evidence="2 3">
    <name type="scientific">Aspergillus calidoustus</name>
    <dbReference type="NCBI Taxonomy" id="454130"/>
    <lineage>
        <taxon>Eukaryota</taxon>
        <taxon>Fungi</taxon>
        <taxon>Dikarya</taxon>
        <taxon>Ascomycota</taxon>
        <taxon>Pezizomycotina</taxon>
        <taxon>Eurotiomycetes</taxon>
        <taxon>Eurotiomycetidae</taxon>
        <taxon>Eurotiales</taxon>
        <taxon>Aspergillaceae</taxon>
        <taxon>Aspergillus</taxon>
        <taxon>Aspergillus subgen. Nidulantes</taxon>
    </lineage>
</organism>
<evidence type="ECO:0000313" key="3">
    <source>
        <dbReference type="Proteomes" id="UP000054771"/>
    </source>
</evidence>
<dbReference type="PANTHER" id="PTHR35605">
    <property type="entry name" value="ECP2 EFFECTOR PROTEIN DOMAIN-CONTAINING PROTEIN-RELATED"/>
    <property type="match status" value="1"/>
</dbReference>
<accession>A0A0U5GKF0</accession>
<keyword evidence="3" id="KW-1185">Reference proteome</keyword>
<gene>
    <name evidence="2" type="ORF">ASPCAL13535</name>
</gene>
<dbReference type="STRING" id="454130.A0A0U5GKF0"/>
<name>A0A0U5GKF0_ASPCI</name>
<protein>
    <submittedName>
        <fullName evidence="2">Uncharacterized protein</fullName>
    </submittedName>
</protein>
<proteinExistence type="predicted"/>
<reference evidence="3" key="1">
    <citation type="journal article" date="2016" name="Genome Announc.">
        <title>Draft genome sequences of fungus Aspergillus calidoustus.</title>
        <authorList>
            <person name="Horn F."/>
            <person name="Linde J."/>
            <person name="Mattern D.J."/>
            <person name="Walther G."/>
            <person name="Guthke R."/>
            <person name="Scherlach K."/>
            <person name="Martin K."/>
            <person name="Brakhage A.A."/>
            <person name="Petzke L."/>
            <person name="Valiante V."/>
        </authorList>
    </citation>
    <scope>NUCLEOTIDE SEQUENCE [LARGE SCALE GENOMIC DNA]</scope>
    <source>
        <strain evidence="3">SF006504</strain>
    </source>
</reference>
<sequence>MMHRHFSTVTLLFLFALMAAGTPTIPESTISADQIGNMSTYVQAFIGGPELVLNGTIEEVYAQLLEINPNYDADWEDVSDSKDPDLDGFHVMEYTLHCTFHLAVPGNYIKEGIKYLRKVKGHPRLGAGPSKCDRVSCSYNAAIYWCNDDNKPRSLPSFNNIADGAQVIFRECGHEDARERFAGALHHPDLWRAVVQKDKC</sequence>
<dbReference type="PANTHER" id="PTHR35605:SF1">
    <property type="entry name" value="ECP2 EFFECTOR PROTEIN DOMAIN-CONTAINING PROTEIN-RELATED"/>
    <property type="match status" value="1"/>
</dbReference>
<evidence type="ECO:0000313" key="2">
    <source>
        <dbReference type="EMBL" id="CEL10415.1"/>
    </source>
</evidence>
<feature type="chain" id="PRO_5006857968" evidence="1">
    <location>
        <begin position="22"/>
        <end position="200"/>
    </location>
</feature>
<feature type="signal peptide" evidence="1">
    <location>
        <begin position="1"/>
        <end position="21"/>
    </location>
</feature>
<dbReference type="Proteomes" id="UP000054771">
    <property type="component" value="Unassembled WGS sequence"/>
</dbReference>